<feature type="active site" evidence="1">
    <location>
        <position position="81"/>
    </location>
</feature>
<dbReference type="InterPro" id="IPR006905">
    <property type="entry name" value="Flavin_halogenase"/>
</dbReference>
<dbReference type="OrthoDB" id="8868802at2"/>
<feature type="binding site" evidence="2">
    <location>
        <position position="336"/>
    </location>
    <ligand>
        <name>FAD</name>
        <dbReference type="ChEBI" id="CHEBI:57692"/>
    </ligand>
</feature>
<name>A0A4Y9S6S9_9BURK</name>
<reference evidence="3 4" key="1">
    <citation type="submission" date="2019-03" db="EMBL/GenBank/DDBJ databases">
        <title>Draft Genome Sequence of Massilia arenosa sp. nov., a Novel Massilia Species Isolated from a Sandy-loam Maize Soil.</title>
        <authorList>
            <person name="Raths R."/>
            <person name="Peta V."/>
            <person name="Bucking H."/>
        </authorList>
    </citation>
    <scope>NUCLEOTIDE SEQUENCE [LARGE SCALE GENOMIC DNA]</scope>
    <source>
        <strain evidence="3 4">MC02</strain>
    </source>
</reference>
<accession>A0A4Y9S6S9</accession>
<dbReference type="InterPro" id="IPR033856">
    <property type="entry name" value="Trp_halogen"/>
</dbReference>
<dbReference type="PIRSF" id="PIRSF011396">
    <property type="entry name" value="Trp_halogenase"/>
    <property type="match status" value="1"/>
</dbReference>
<keyword evidence="2" id="KW-0285">Flavoprotein</keyword>
<dbReference type="PANTHER" id="PTHR43747:SF4">
    <property type="entry name" value="FLAVIN-DEPENDENT TRYPTOPHAN HALOGENASE"/>
    <property type="match status" value="1"/>
</dbReference>
<dbReference type="AlphaFoldDB" id="A0A4Y9S6S9"/>
<evidence type="ECO:0000313" key="3">
    <source>
        <dbReference type="EMBL" id="TFW15741.1"/>
    </source>
</evidence>
<protein>
    <submittedName>
        <fullName evidence="3">Tryptophan 7-halogenase</fullName>
    </submittedName>
</protein>
<dbReference type="SUPFAM" id="SSF51905">
    <property type="entry name" value="FAD/NAD(P)-binding domain"/>
    <property type="match status" value="1"/>
</dbReference>
<dbReference type="PANTHER" id="PTHR43747">
    <property type="entry name" value="FAD-BINDING PROTEIN"/>
    <property type="match status" value="1"/>
</dbReference>
<evidence type="ECO:0000313" key="4">
    <source>
        <dbReference type="Proteomes" id="UP000298438"/>
    </source>
</evidence>
<dbReference type="InterPro" id="IPR036188">
    <property type="entry name" value="FAD/NAD-bd_sf"/>
</dbReference>
<keyword evidence="2" id="KW-0274">FAD</keyword>
<feature type="binding site" evidence="2">
    <location>
        <position position="81"/>
    </location>
    <ligand>
        <name>7-chloro-L-tryptophan</name>
        <dbReference type="ChEBI" id="CHEBI:58713"/>
    </ligand>
</feature>
<comment type="caution">
    <text evidence="3">The sequence shown here is derived from an EMBL/GenBank/DDBJ whole genome shotgun (WGS) entry which is preliminary data.</text>
</comment>
<feature type="binding site" evidence="2">
    <location>
        <position position="188"/>
    </location>
    <ligand>
        <name>FAD</name>
        <dbReference type="ChEBI" id="CHEBI:57692"/>
    </ligand>
</feature>
<dbReference type="GO" id="GO:0000166">
    <property type="term" value="F:nucleotide binding"/>
    <property type="evidence" value="ECO:0007669"/>
    <property type="project" value="UniProtKB-KW"/>
</dbReference>
<keyword evidence="2" id="KW-0547">Nucleotide-binding</keyword>
<keyword evidence="4" id="KW-1185">Reference proteome</keyword>
<dbReference type="RefSeq" id="WP_135208537.1">
    <property type="nucleotide sequence ID" value="NZ_SPVF01000225.1"/>
</dbReference>
<dbReference type="EMBL" id="SPVF01000225">
    <property type="protein sequence ID" value="TFW15741.1"/>
    <property type="molecule type" value="Genomic_DNA"/>
</dbReference>
<dbReference type="GO" id="GO:0004497">
    <property type="term" value="F:monooxygenase activity"/>
    <property type="evidence" value="ECO:0007669"/>
    <property type="project" value="InterPro"/>
</dbReference>
<dbReference type="InterPro" id="IPR050816">
    <property type="entry name" value="Flavin-dep_Halogenase_NPB"/>
</dbReference>
<evidence type="ECO:0000256" key="1">
    <source>
        <dbReference type="PIRSR" id="PIRSR011396-1"/>
    </source>
</evidence>
<dbReference type="Proteomes" id="UP000298438">
    <property type="component" value="Unassembled WGS sequence"/>
</dbReference>
<dbReference type="Gene3D" id="3.50.50.60">
    <property type="entry name" value="FAD/NAD(P)-binding domain"/>
    <property type="match status" value="1"/>
</dbReference>
<feature type="binding site" evidence="2">
    <location>
        <begin position="15"/>
        <end position="18"/>
    </location>
    <ligand>
        <name>FAD</name>
        <dbReference type="ChEBI" id="CHEBI:57692"/>
    </ligand>
</feature>
<gene>
    <name evidence="3" type="ORF">E4L96_17685</name>
</gene>
<feature type="binding site" evidence="2">
    <location>
        <position position="345"/>
    </location>
    <ligand>
        <name>L-tryptophan</name>
        <dbReference type="ChEBI" id="CHEBI:57912"/>
    </ligand>
</feature>
<organism evidence="3 4">
    <name type="scientific">Zemynaea arenosa</name>
    <dbReference type="NCBI Taxonomy" id="2561931"/>
    <lineage>
        <taxon>Bacteria</taxon>
        <taxon>Pseudomonadati</taxon>
        <taxon>Pseudomonadota</taxon>
        <taxon>Betaproteobacteria</taxon>
        <taxon>Burkholderiales</taxon>
        <taxon>Oxalobacteraceae</taxon>
        <taxon>Telluria group</taxon>
        <taxon>Zemynaea</taxon>
    </lineage>
</organism>
<evidence type="ECO:0000256" key="2">
    <source>
        <dbReference type="PIRSR" id="PIRSR011396-2"/>
    </source>
</evidence>
<proteinExistence type="predicted"/>
<dbReference type="Pfam" id="PF04820">
    <property type="entry name" value="Trp_halogenase"/>
    <property type="match status" value="1"/>
</dbReference>
<sequence length="506" mass="56002">MSPSALPKRILIVGGGSAGWMTALMYGDALIKKGVEITVVESPNVGTIGVGEGSTALLKRYFDELGIVESEWMPECHATYKAGISFPNWSTRPGYESYMHPFWSMLDHVTLPAYIQNVHARQRGVDIDANPDRYFIASKLARQGLAPLPPESFPFHPGYGYHFDAGLLGKYLQKKAMACGVRHKSCHVTEANLDVAGRVASISTMEGETLEADFFIDCSGFSALLIEKALKTPFVSYADVLFNDSAVALPTPIGETIPTVTVSAALSHGWGWKIPLTDRFGNGYVYSSSFISSDAAERELREHAGVGDADVQARHLKMKLGRVAQHWNRNVLAVGLSQGFLEPLEATALYLTQTTAGLFLVYLEKGELGEQAQAAYNREVNGYFDGHRDYIVAHYKTNTRTDTDYWRANAMGLDKISDSLKRIFQTWIEGKDLGAEIRHQGIEHYYPVGSWYALLAGMGTFPQLGADARQPAESLAQIDDFTRRCVLNFRDHRTVLNEQVRMREAA</sequence>